<reference evidence="6 7" key="1">
    <citation type="submission" date="2016-10" db="EMBL/GenBank/DDBJ databases">
        <authorList>
            <person name="de Groot N.N."/>
        </authorList>
    </citation>
    <scope>NUCLEOTIDE SEQUENCE [LARGE SCALE GENOMIC DNA]</scope>
    <source>
        <strain evidence="6 7">CPCC 100156</strain>
    </source>
</reference>
<dbReference type="AlphaFoldDB" id="A0A1G6W3F6"/>
<dbReference type="GO" id="GO:0016787">
    <property type="term" value="F:hydrolase activity"/>
    <property type="evidence" value="ECO:0007669"/>
    <property type="project" value="UniProtKB-UniRule"/>
</dbReference>
<dbReference type="InterPro" id="IPR021095">
    <property type="entry name" value="DUF3734"/>
</dbReference>
<feature type="short sequence motif" description="GXSXG" evidence="4">
    <location>
        <begin position="53"/>
        <end position="57"/>
    </location>
</feature>
<dbReference type="PANTHER" id="PTHR14226:SF57">
    <property type="entry name" value="BLR7027 PROTEIN"/>
    <property type="match status" value="1"/>
</dbReference>
<evidence type="ECO:0000313" key="6">
    <source>
        <dbReference type="EMBL" id="SDD60392.1"/>
    </source>
</evidence>
<proteinExistence type="predicted"/>
<keyword evidence="2 4" id="KW-0442">Lipid degradation</keyword>
<dbReference type="Gene3D" id="3.40.1090.10">
    <property type="entry name" value="Cytosolic phospholipase A2 catalytic domain"/>
    <property type="match status" value="2"/>
</dbReference>
<dbReference type="SUPFAM" id="SSF52151">
    <property type="entry name" value="FabD/lysophospholipase-like"/>
    <property type="match status" value="1"/>
</dbReference>
<dbReference type="Pfam" id="PF12536">
    <property type="entry name" value="DUF3734"/>
    <property type="match status" value="1"/>
</dbReference>
<evidence type="ECO:0000256" key="3">
    <source>
        <dbReference type="ARBA" id="ARBA00023098"/>
    </source>
</evidence>
<evidence type="ECO:0000256" key="2">
    <source>
        <dbReference type="ARBA" id="ARBA00022963"/>
    </source>
</evidence>
<evidence type="ECO:0000256" key="4">
    <source>
        <dbReference type="PROSITE-ProRule" id="PRU01161"/>
    </source>
</evidence>
<gene>
    <name evidence="6" type="ORF">SAMN04487779_101054</name>
</gene>
<dbReference type="PROSITE" id="PS51635">
    <property type="entry name" value="PNPLA"/>
    <property type="match status" value="1"/>
</dbReference>
<organism evidence="6 7">
    <name type="scientific">Belnapia rosea</name>
    <dbReference type="NCBI Taxonomy" id="938405"/>
    <lineage>
        <taxon>Bacteria</taxon>
        <taxon>Pseudomonadati</taxon>
        <taxon>Pseudomonadota</taxon>
        <taxon>Alphaproteobacteria</taxon>
        <taxon>Acetobacterales</taxon>
        <taxon>Roseomonadaceae</taxon>
        <taxon>Belnapia</taxon>
    </lineage>
</organism>
<dbReference type="EMBL" id="FMZX01000010">
    <property type="protein sequence ID" value="SDD60392.1"/>
    <property type="molecule type" value="Genomic_DNA"/>
</dbReference>
<dbReference type="InterPro" id="IPR002641">
    <property type="entry name" value="PNPLA_dom"/>
</dbReference>
<accession>A0A1G6W3F6</accession>
<dbReference type="RefSeq" id="WP_090561219.1">
    <property type="nucleotide sequence ID" value="NZ_FMXZ01000002.1"/>
</dbReference>
<evidence type="ECO:0000313" key="7">
    <source>
        <dbReference type="Proteomes" id="UP000198925"/>
    </source>
</evidence>
<dbReference type="OrthoDB" id="9807112at2"/>
<feature type="active site" description="Nucleophile" evidence="4">
    <location>
        <position position="55"/>
    </location>
</feature>
<keyword evidence="7" id="KW-1185">Reference proteome</keyword>
<dbReference type="PANTHER" id="PTHR14226">
    <property type="entry name" value="NEUROPATHY TARGET ESTERASE/SWISS CHEESE D.MELANOGASTER"/>
    <property type="match status" value="1"/>
</dbReference>
<dbReference type="Proteomes" id="UP000198925">
    <property type="component" value="Unassembled WGS sequence"/>
</dbReference>
<feature type="domain" description="PNPLA" evidence="5">
    <location>
        <begin position="21"/>
        <end position="228"/>
    </location>
</feature>
<sequence>MDMHLPERAAEAVPAHPRRALVLTGGIALGAFEAGACAALDGAEEGLPPWLLGASVGALNAAILAGNPPERRLAQLRRFWEVVATEPMPFAGALLGLPPASGLWRRGYNQASALQTLLFGNPALFRPRLLPEFGPAASLYELGPLMRRLPDFIDFNRLNEGETRLTIVATDVESGERVVFDTAAGARIGPEHLAASCALLPLFTPVEVAGRLLADGGLASNAPLDLVLDATGTGPLQCLVVELFARSGRRPASLSAAIARAGDLAFGNQTRQALESRTREYRMRALIGRLAAELPPEREREAELAALLAHAEATVLCLGYHAAEDEAGAGKVFDFSRATIADRWAAGERGMREGLDRLHRPEAAEVLAPGLLLHEVEALSAP</sequence>
<protein>
    <submittedName>
        <fullName evidence="6">NTE family protein</fullName>
    </submittedName>
</protein>
<name>A0A1G6W3F6_9PROT</name>
<comment type="caution">
    <text evidence="4">Lacks conserved residue(s) required for the propagation of feature annotation.</text>
</comment>
<feature type="active site" description="Proton acceptor" evidence="4">
    <location>
        <position position="215"/>
    </location>
</feature>
<evidence type="ECO:0000259" key="5">
    <source>
        <dbReference type="PROSITE" id="PS51635"/>
    </source>
</evidence>
<dbReference type="GO" id="GO:0016042">
    <property type="term" value="P:lipid catabolic process"/>
    <property type="evidence" value="ECO:0007669"/>
    <property type="project" value="UniProtKB-UniRule"/>
</dbReference>
<dbReference type="Pfam" id="PF01734">
    <property type="entry name" value="Patatin"/>
    <property type="match status" value="1"/>
</dbReference>
<evidence type="ECO:0000256" key="1">
    <source>
        <dbReference type="ARBA" id="ARBA00022801"/>
    </source>
</evidence>
<keyword evidence="1 4" id="KW-0378">Hydrolase</keyword>
<feature type="short sequence motif" description="DGA/G" evidence="4">
    <location>
        <begin position="215"/>
        <end position="217"/>
    </location>
</feature>
<dbReference type="InterPro" id="IPR050301">
    <property type="entry name" value="NTE"/>
</dbReference>
<dbReference type="InterPro" id="IPR016035">
    <property type="entry name" value="Acyl_Trfase/lysoPLipase"/>
</dbReference>
<dbReference type="STRING" id="938405.SAMN02927895_01088"/>
<keyword evidence="3 4" id="KW-0443">Lipid metabolism</keyword>